<name>A0ABW2JI37_9ACTN</name>
<organism evidence="3 4">
    <name type="scientific">Streptomyces monticola</name>
    <dbReference type="NCBI Taxonomy" id="2666263"/>
    <lineage>
        <taxon>Bacteria</taxon>
        <taxon>Bacillati</taxon>
        <taxon>Actinomycetota</taxon>
        <taxon>Actinomycetes</taxon>
        <taxon>Kitasatosporales</taxon>
        <taxon>Streptomycetaceae</taxon>
        <taxon>Streptomyces</taxon>
    </lineage>
</organism>
<proteinExistence type="predicted"/>
<evidence type="ECO:0000313" key="4">
    <source>
        <dbReference type="Proteomes" id="UP001596523"/>
    </source>
</evidence>
<dbReference type="Proteomes" id="UP001596523">
    <property type="component" value="Unassembled WGS sequence"/>
</dbReference>
<keyword evidence="2" id="KW-0812">Transmembrane</keyword>
<evidence type="ECO:0000256" key="1">
    <source>
        <dbReference type="SAM" id="MobiDB-lite"/>
    </source>
</evidence>
<keyword evidence="4" id="KW-1185">Reference proteome</keyword>
<feature type="transmembrane region" description="Helical" evidence="2">
    <location>
        <begin position="20"/>
        <end position="40"/>
    </location>
</feature>
<sequence length="297" mass="31205">MTGPSPSEARRFLHALTRALGAVAVLALVFTAVNVTLFAVSQGVPWPIAVLLDPMLALGLVVALYAEARLADWGVSPSRWSTALRWFTGTVATLMNIWPSLWPDGRIGWPTRADPAGIVLHATPTLLLVLLTETVAAYRRGISPLLDRIGPADPTENCLAPASLRPRSSEPDPPGIKPITEPSIGPAPPPDPAPSGALTAPAHPATPPPSDDGGPTAADSAPGTASVTPVGEARTDSPPQGDVWARATAIDDAVRAVTGRPVSVWRLRSDLHLGPKRARQIRTQLLARRPDHAEPLS</sequence>
<reference evidence="4" key="1">
    <citation type="journal article" date="2019" name="Int. J. Syst. Evol. Microbiol.">
        <title>The Global Catalogue of Microorganisms (GCM) 10K type strain sequencing project: providing services to taxonomists for standard genome sequencing and annotation.</title>
        <authorList>
            <consortium name="The Broad Institute Genomics Platform"/>
            <consortium name="The Broad Institute Genome Sequencing Center for Infectious Disease"/>
            <person name="Wu L."/>
            <person name="Ma J."/>
        </authorList>
    </citation>
    <scope>NUCLEOTIDE SEQUENCE [LARGE SCALE GENOMIC DNA]</scope>
    <source>
        <strain evidence="4">SYNS20</strain>
    </source>
</reference>
<protein>
    <submittedName>
        <fullName evidence="3">Extensin</fullName>
    </submittedName>
</protein>
<feature type="region of interest" description="Disordered" evidence="1">
    <location>
        <begin position="149"/>
        <end position="244"/>
    </location>
</feature>
<comment type="caution">
    <text evidence="3">The sequence shown here is derived from an EMBL/GenBank/DDBJ whole genome shotgun (WGS) entry which is preliminary data.</text>
</comment>
<evidence type="ECO:0000313" key="3">
    <source>
        <dbReference type="EMBL" id="MFC7305110.1"/>
    </source>
</evidence>
<keyword evidence="2" id="KW-1133">Transmembrane helix</keyword>
<keyword evidence="2" id="KW-0472">Membrane</keyword>
<feature type="transmembrane region" description="Helical" evidence="2">
    <location>
        <begin position="118"/>
        <end position="138"/>
    </location>
</feature>
<dbReference type="EMBL" id="JBHTCF010000004">
    <property type="protein sequence ID" value="MFC7305110.1"/>
    <property type="molecule type" value="Genomic_DNA"/>
</dbReference>
<dbReference type="RefSeq" id="WP_381830205.1">
    <property type="nucleotide sequence ID" value="NZ_JBHTCF010000004.1"/>
</dbReference>
<evidence type="ECO:0000256" key="2">
    <source>
        <dbReference type="SAM" id="Phobius"/>
    </source>
</evidence>
<feature type="transmembrane region" description="Helical" evidence="2">
    <location>
        <begin position="46"/>
        <end position="68"/>
    </location>
</feature>
<feature type="transmembrane region" description="Helical" evidence="2">
    <location>
        <begin position="80"/>
        <end position="98"/>
    </location>
</feature>
<gene>
    <name evidence="3" type="ORF">ACFQVC_12870</name>
</gene>
<accession>A0ABW2JI37</accession>
<feature type="compositionally biased region" description="Low complexity" evidence="1">
    <location>
        <begin position="194"/>
        <end position="203"/>
    </location>
</feature>